<gene>
    <name evidence="1" type="ORF">EYS09_22195</name>
</gene>
<dbReference type="Proteomes" id="UP000292452">
    <property type="component" value="Unassembled WGS sequence"/>
</dbReference>
<organism evidence="1 2">
    <name type="scientific">Streptomyces kasugaensis</name>
    <dbReference type="NCBI Taxonomy" id="1946"/>
    <lineage>
        <taxon>Bacteria</taxon>
        <taxon>Bacillati</taxon>
        <taxon>Actinomycetota</taxon>
        <taxon>Actinomycetes</taxon>
        <taxon>Kitasatosporales</taxon>
        <taxon>Streptomycetaceae</taxon>
        <taxon>Streptomyces</taxon>
    </lineage>
</organism>
<dbReference type="EMBL" id="SIXH01000216">
    <property type="protein sequence ID" value="TBO57525.1"/>
    <property type="molecule type" value="Genomic_DNA"/>
</dbReference>
<evidence type="ECO:0000313" key="2">
    <source>
        <dbReference type="Proteomes" id="UP000292452"/>
    </source>
</evidence>
<accession>A0A4Q9HRX5</accession>
<proteinExistence type="predicted"/>
<dbReference type="RefSeq" id="WP_131124562.1">
    <property type="nucleotide sequence ID" value="NZ_SIXH01000216.1"/>
</dbReference>
<protein>
    <submittedName>
        <fullName evidence="1">Uncharacterized protein</fullName>
    </submittedName>
</protein>
<sequence>MPNTKSLKSSCAAVWPEGVIARYLTVGGATVDITASVTEDTPYVHDYGNGVTGRPQGCINLTLTTECTGCKENEEAEYEGLFATALGRVLESHYGRTAQRWAQSHAEKCRAMPRPEA</sequence>
<name>A0A4Q9HRX5_STRKA</name>
<comment type="caution">
    <text evidence="1">The sequence shown here is derived from an EMBL/GenBank/DDBJ whole genome shotgun (WGS) entry which is preliminary data.</text>
</comment>
<reference evidence="1 2" key="1">
    <citation type="submission" date="2019-02" db="EMBL/GenBank/DDBJ databases">
        <title>Draft Genome Sequence of Streptomyces sp. AM-2504, identified by 16S rRNA comparative analysis as a Streptomyces Kasugaensis strain.</title>
        <authorList>
            <person name="Napolioni V."/>
            <person name="Giuliodori A.M."/>
            <person name="Spurio R."/>
            <person name="Fabbretti A."/>
        </authorList>
    </citation>
    <scope>NUCLEOTIDE SEQUENCE [LARGE SCALE GENOMIC DNA]</scope>
    <source>
        <strain evidence="1 2">AM-2504</strain>
    </source>
</reference>
<dbReference type="AlphaFoldDB" id="A0A4Q9HRX5"/>
<keyword evidence="2" id="KW-1185">Reference proteome</keyword>
<evidence type="ECO:0000313" key="1">
    <source>
        <dbReference type="EMBL" id="TBO57525.1"/>
    </source>
</evidence>